<dbReference type="Proteomes" id="UP001465976">
    <property type="component" value="Unassembled WGS sequence"/>
</dbReference>
<feature type="region of interest" description="Disordered" evidence="1">
    <location>
        <begin position="341"/>
        <end position="373"/>
    </location>
</feature>
<organism evidence="2 3">
    <name type="scientific">Marasmius crinis-equi</name>
    <dbReference type="NCBI Taxonomy" id="585013"/>
    <lineage>
        <taxon>Eukaryota</taxon>
        <taxon>Fungi</taxon>
        <taxon>Dikarya</taxon>
        <taxon>Basidiomycota</taxon>
        <taxon>Agaricomycotina</taxon>
        <taxon>Agaricomycetes</taxon>
        <taxon>Agaricomycetidae</taxon>
        <taxon>Agaricales</taxon>
        <taxon>Marasmiineae</taxon>
        <taxon>Marasmiaceae</taxon>
        <taxon>Marasmius</taxon>
    </lineage>
</organism>
<evidence type="ECO:0000313" key="3">
    <source>
        <dbReference type="Proteomes" id="UP001465976"/>
    </source>
</evidence>
<feature type="compositionally biased region" description="Acidic residues" evidence="1">
    <location>
        <begin position="348"/>
        <end position="373"/>
    </location>
</feature>
<dbReference type="EMBL" id="JBAHYK010000287">
    <property type="protein sequence ID" value="KAL0575634.1"/>
    <property type="molecule type" value="Genomic_DNA"/>
</dbReference>
<accession>A0ABR3FJS8</accession>
<keyword evidence="3" id="KW-1185">Reference proteome</keyword>
<proteinExistence type="predicted"/>
<evidence type="ECO:0000313" key="2">
    <source>
        <dbReference type="EMBL" id="KAL0575634.1"/>
    </source>
</evidence>
<protein>
    <submittedName>
        <fullName evidence="2">Uncharacterized protein</fullName>
    </submittedName>
</protein>
<sequence>MSAPSIVELTPLNFVASGIRHYIRCCPHKCPHTTSTVGYQEFTFPVAPGNLLNLQNYEIDHLSKERDEAYHTHCDANCDVYIPPGAPRKEPQVINQVPFYTAVRGFLFWGRKAADPNETVLSQWWYLVKNAVLPGPWKAFINAIDGKTPLPPRSPFIDGSLGVYCTSDWFEQRWRKQYPDLWCPGHPGNLYLFDPAAALDVVPRIAESHLHLHPPTRIAPHQQPSQIPKIPEPGVEASAVPTTCAEKRQLVSTSDDEESYGYNSTELGGSAALQSRAPPRMMRKRATIKRPSHRPTLDMLTDQDKDDVEDIEAAPKVGNGIRISQAMTDEEGERQPQLKATMIADESLVTDDDPLFTDDDQEEDEVSGLLFED</sequence>
<gene>
    <name evidence="2" type="ORF">V5O48_006337</name>
</gene>
<reference evidence="2 3" key="1">
    <citation type="submission" date="2024-02" db="EMBL/GenBank/DDBJ databases">
        <title>A draft genome for the cacao thread blight pathogen Marasmius crinis-equi.</title>
        <authorList>
            <person name="Cohen S.P."/>
            <person name="Baruah I.K."/>
            <person name="Amoako-Attah I."/>
            <person name="Bukari Y."/>
            <person name="Meinhardt L.W."/>
            <person name="Bailey B.A."/>
        </authorList>
    </citation>
    <scope>NUCLEOTIDE SEQUENCE [LARGE SCALE GENOMIC DNA]</scope>
    <source>
        <strain evidence="2 3">GH-76</strain>
    </source>
</reference>
<comment type="caution">
    <text evidence="2">The sequence shown here is derived from an EMBL/GenBank/DDBJ whole genome shotgun (WGS) entry which is preliminary data.</text>
</comment>
<evidence type="ECO:0000256" key="1">
    <source>
        <dbReference type="SAM" id="MobiDB-lite"/>
    </source>
</evidence>
<name>A0ABR3FJS8_9AGAR</name>